<evidence type="ECO:0000256" key="2">
    <source>
        <dbReference type="ARBA" id="ARBA00004496"/>
    </source>
</evidence>
<evidence type="ECO:0000256" key="5">
    <source>
        <dbReference type="ARBA" id="ARBA00023080"/>
    </source>
</evidence>
<dbReference type="GO" id="GO:0009117">
    <property type="term" value="P:nucleotide metabolic process"/>
    <property type="evidence" value="ECO:0007669"/>
    <property type="project" value="UniProtKB-KW"/>
</dbReference>
<comment type="caution">
    <text evidence="6">Lacks conserved residue(s) required for the propagation of feature annotation.</text>
</comment>
<gene>
    <name evidence="7" type="ORF">G8O30_08775</name>
</gene>
<dbReference type="GO" id="GO:0005737">
    <property type="term" value="C:cytoplasm"/>
    <property type="evidence" value="ECO:0007669"/>
    <property type="project" value="UniProtKB-SubCell"/>
</dbReference>
<dbReference type="InterPro" id="IPR003697">
    <property type="entry name" value="Maf-like"/>
</dbReference>
<protein>
    <recommendedName>
        <fullName evidence="6">dTTP/UTP pyrophosphatase</fullName>
        <shortName evidence="6">dTTPase/UTPase</shortName>
        <ecNumber evidence="6">3.6.1.9</ecNumber>
    </recommendedName>
    <alternativeName>
        <fullName evidence="6">Nucleoside triphosphate pyrophosphatase</fullName>
    </alternativeName>
    <alternativeName>
        <fullName evidence="6">Nucleotide pyrophosphatase</fullName>
        <shortName evidence="6">Nucleotide PPase</shortName>
    </alternativeName>
</protein>
<feature type="site" description="Important for substrate specificity" evidence="6">
    <location>
        <position position="152"/>
    </location>
</feature>
<keyword evidence="5 6" id="KW-0546">Nucleotide metabolism</keyword>
<comment type="function">
    <text evidence="6">Nucleoside triphosphate pyrophosphatase that hydrolyzes dTTP and UTP. May have a dual role in cell division arrest and in preventing the incorporation of modified nucleotides into cellular nucleic acids.</text>
</comment>
<comment type="subcellular location">
    <subcellularLocation>
        <location evidence="2 6">Cytoplasm</location>
    </subcellularLocation>
</comment>
<dbReference type="EMBL" id="CP049742">
    <property type="protein sequence ID" value="QPC47052.1"/>
    <property type="molecule type" value="Genomic_DNA"/>
</dbReference>
<dbReference type="Pfam" id="PF02545">
    <property type="entry name" value="Maf"/>
    <property type="match status" value="1"/>
</dbReference>
<name>A0A7S8CBU2_9BACI</name>
<dbReference type="PIRSF" id="PIRSF006305">
    <property type="entry name" value="Maf"/>
    <property type="match status" value="1"/>
</dbReference>
<evidence type="ECO:0000313" key="8">
    <source>
        <dbReference type="Proteomes" id="UP000593626"/>
    </source>
</evidence>
<comment type="similarity">
    <text evidence="6">Belongs to the Maf family. YhdE subfamily.</text>
</comment>
<dbReference type="PANTHER" id="PTHR43213">
    <property type="entry name" value="BIFUNCTIONAL DTTP/UTP PYROPHOSPHATASE/METHYLTRANSFERASE PROTEIN-RELATED"/>
    <property type="match status" value="1"/>
</dbReference>
<accession>A0A7S8CBU2</accession>
<dbReference type="NCBIfam" id="TIGR00172">
    <property type="entry name" value="maf"/>
    <property type="match status" value="1"/>
</dbReference>
<reference evidence="7 8" key="1">
    <citation type="submission" date="2019-07" db="EMBL/GenBank/DDBJ databases">
        <title>Genome sequence of 2 isolates from Red Sea Mangroves.</title>
        <authorList>
            <person name="Sefrji F."/>
            <person name="Michoud G."/>
            <person name="Merlino G."/>
            <person name="Daffonchio D."/>
        </authorList>
    </citation>
    <scope>NUCLEOTIDE SEQUENCE [LARGE SCALE GENOMIC DNA]</scope>
    <source>
        <strain evidence="7 8">R1DC41</strain>
    </source>
</reference>
<dbReference type="GO" id="GO:0047429">
    <property type="term" value="F:nucleoside triphosphate diphosphatase activity"/>
    <property type="evidence" value="ECO:0007669"/>
    <property type="project" value="UniProtKB-EC"/>
</dbReference>
<dbReference type="RefSeq" id="WP_239671720.1">
    <property type="nucleotide sequence ID" value="NZ_CP049742.1"/>
</dbReference>
<evidence type="ECO:0000313" key="7">
    <source>
        <dbReference type="EMBL" id="QPC47052.1"/>
    </source>
</evidence>
<feature type="site" description="Important for substrate specificity" evidence="6">
    <location>
        <position position="70"/>
    </location>
</feature>
<dbReference type="Gene3D" id="3.90.950.10">
    <property type="match status" value="1"/>
</dbReference>
<comment type="catalytic activity">
    <reaction evidence="6">
        <text>dTTP + H2O = dTMP + diphosphate + H(+)</text>
        <dbReference type="Rhea" id="RHEA:28534"/>
        <dbReference type="ChEBI" id="CHEBI:15377"/>
        <dbReference type="ChEBI" id="CHEBI:15378"/>
        <dbReference type="ChEBI" id="CHEBI:33019"/>
        <dbReference type="ChEBI" id="CHEBI:37568"/>
        <dbReference type="ChEBI" id="CHEBI:63528"/>
        <dbReference type="EC" id="3.6.1.9"/>
    </reaction>
</comment>
<feature type="active site" description="Proton acceptor" evidence="6">
    <location>
        <position position="69"/>
    </location>
</feature>
<dbReference type="EC" id="3.6.1.9" evidence="6"/>
<proteinExistence type="inferred from homology"/>
<keyword evidence="8" id="KW-1185">Reference proteome</keyword>
<evidence type="ECO:0000256" key="6">
    <source>
        <dbReference type="HAMAP-Rule" id="MF_00528"/>
    </source>
</evidence>
<dbReference type="Proteomes" id="UP000593626">
    <property type="component" value="Chromosome"/>
</dbReference>
<evidence type="ECO:0000256" key="3">
    <source>
        <dbReference type="ARBA" id="ARBA00022490"/>
    </source>
</evidence>
<dbReference type="SUPFAM" id="SSF52972">
    <property type="entry name" value="ITPase-like"/>
    <property type="match status" value="1"/>
</dbReference>
<sequence length="186" mass="20641">MKRLILASQSPRRKQLLETLSIPFETIPSEVSEDLSDEVYPEDAVRELAYRKAIHVFATAPDAIVIGSDTVVAINGKRLEKPSSKEDAFAMLSELSGKEHTVYTGVAIISEEEEKVFVVKTTVQFWPLTEKAIREYIETGEPMDKAGSYGIQGKGALFVKEIKGDYYAVVGLPISQLHQVLTSTFM</sequence>
<dbReference type="KEGG" id="mcui:G8O30_08775"/>
<dbReference type="AlphaFoldDB" id="A0A7S8CBU2"/>
<comment type="catalytic activity">
    <reaction evidence="6">
        <text>UTP + H2O = UMP + diphosphate + H(+)</text>
        <dbReference type="Rhea" id="RHEA:29395"/>
        <dbReference type="ChEBI" id="CHEBI:15377"/>
        <dbReference type="ChEBI" id="CHEBI:15378"/>
        <dbReference type="ChEBI" id="CHEBI:33019"/>
        <dbReference type="ChEBI" id="CHEBI:46398"/>
        <dbReference type="ChEBI" id="CHEBI:57865"/>
        <dbReference type="EC" id="3.6.1.9"/>
    </reaction>
</comment>
<keyword evidence="3 6" id="KW-0963">Cytoplasm</keyword>
<dbReference type="HAMAP" id="MF_00528">
    <property type="entry name" value="Maf"/>
    <property type="match status" value="1"/>
</dbReference>
<organism evidence="7 8">
    <name type="scientific">Mangrovibacillus cuniculi</name>
    <dbReference type="NCBI Taxonomy" id="2593652"/>
    <lineage>
        <taxon>Bacteria</taxon>
        <taxon>Bacillati</taxon>
        <taxon>Bacillota</taxon>
        <taxon>Bacilli</taxon>
        <taxon>Bacillales</taxon>
        <taxon>Bacillaceae</taxon>
        <taxon>Mangrovibacillus</taxon>
    </lineage>
</organism>
<evidence type="ECO:0000256" key="1">
    <source>
        <dbReference type="ARBA" id="ARBA00001968"/>
    </source>
</evidence>
<dbReference type="InterPro" id="IPR029001">
    <property type="entry name" value="ITPase-like_fam"/>
</dbReference>
<keyword evidence="4 6" id="KW-0378">Hydrolase</keyword>
<evidence type="ECO:0000256" key="4">
    <source>
        <dbReference type="ARBA" id="ARBA00022801"/>
    </source>
</evidence>
<comment type="cofactor">
    <cofactor evidence="1 6">
        <name>a divalent metal cation</name>
        <dbReference type="ChEBI" id="CHEBI:60240"/>
    </cofactor>
</comment>
<feature type="site" description="Important for substrate specificity" evidence="6">
    <location>
        <position position="12"/>
    </location>
</feature>
<dbReference type="CDD" id="cd00555">
    <property type="entry name" value="Maf"/>
    <property type="match status" value="1"/>
</dbReference>
<dbReference type="PANTHER" id="PTHR43213:SF5">
    <property type="entry name" value="BIFUNCTIONAL DTTP_UTP PYROPHOSPHATASE_METHYLTRANSFERASE PROTEIN-RELATED"/>
    <property type="match status" value="1"/>
</dbReference>
<dbReference type="FunFam" id="3.90.950.10:FF:000005">
    <property type="entry name" value="7-methyl-GTP pyrophosphatase"/>
    <property type="match status" value="1"/>
</dbReference>